<feature type="signal peptide" evidence="1">
    <location>
        <begin position="1"/>
        <end position="26"/>
    </location>
</feature>
<gene>
    <name evidence="2" type="ORF">CCAP1982_LOCUS1931</name>
</gene>
<keyword evidence="4" id="KW-1185">Reference proteome</keyword>
<accession>W8CBR4</accession>
<reference evidence="2" key="3">
    <citation type="submission" date="2020-11" db="EMBL/GenBank/DDBJ databases">
        <authorList>
            <person name="Whitehead M."/>
        </authorList>
    </citation>
    <scope>NUCLEOTIDE SEQUENCE</scope>
    <source>
        <strain evidence="2">EGII</strain>
    </source>
</reference>
<feature type="chain" id="PRO_5036441960" evidence="1">
    <location>
        <begin position="27"/>
        <end position="141"/>
    </location>
</feature>
<evidence type="ECO:0000313" key="4">
    <source>
        <dbReference type="Proteomes" id="UP000606786"/>
    </source>
</evidence>
<dbReference type="EMBL" id="CAJHJT010000001">
    <property type="protein sequence ID" value="CAD6993106.1"/>
    <property type="molecule type" value="Genomic_DNA"/>
</dbReference>
<dbReference type="Proteomes" id="UP000606786">
    <property type="component" value="Unassembled WGS sequence"/>
</dbReference>
<keyword evidence="1" id="KW-0732">Signal</keyword>
<organism evidence="3">
    <name type="scientific">Ceratitis capitata</name>
    <name type="common">Mediterranean fruit fly</name>
    <name type="synonym">Tephritis capitata</name>
    <dbReference type="NCBI Taxonomy" id="7213"/>
    <lineage>
        <taxon>Eukaryota</taxon>
        <taxon>Metazoa</taxon>
        <taxon>Ecdysozoa</taxon>
        <taxon>Arthropoda</taxon>
        <taxon>Hexapoda</taxon>
        <taxon>Insecta</taxon>
        <taxon>Pterygota</taxon>
        <taxon>Neoptera</taxon>
        <taxon>Endopterygota</taxon>
        <taxon>Diptera</taxon>
        <taxon>Brachycera</taxon>
        <taxon>Muscomorpha</taxon>
        <taxon>Tephritoidea</taxon>
        <taxon>Tephritidae</taxon>
        <taxon>Ceratitis</taxon>
        <taxon>Ceratitis</taxon>
    </lineage>
</organism>
<reference evidence="3" key="2">
    <citation type="journal article" date="2014" name="BMC Genomics">
        <title>A genomic perspective to assessing quality of mass-reared SIT flies used in Mediterranean fruit fly (Ceratitis capitata) eradication in California.</title>
        <authorList>
            <person name="Calla B."/>
            <person name="Hall B."/>
            <person name="Hou S."/>
            <person name="Geib S.M."/>
        </authorList>
    </citation>
    <scope>NUCLEOTIDE SEQUENCE</scope>
</reference>
<sequence length="141" mass="15720">MQVISTTCSSLIFVCFLLNFGHMIKATPLLSTPDGSTPAVSGTVTEQQKSMTSLLNADKLDLTAAAVAEDSAGADYEKRAAANGERVGNRQARQILYPYVSAYGHYYGGYPYYYPYSSYTSRPYYYYKPVYSYGFPFYLYG</sequence>
<evidence type="ECO:0000313" key="2">
    <source>
        <dbReference type="EMBL" id="CAD6993106.1"/>
    </source>
</evidence>
<reference evidence="3" key="1">
    <citation type="submission" date="2013-07" db="EMBL/GenBank/DDBJ databases">
        <authorList>
            <person name="Geib S."/>
        </authorList>
    </citation>
    <scope>NUCLEOTIDE SEQUENCE</scope>
</reference>
<evidence type="ECO:0000256" key="1">
    <source>
        <dbReference type="SAM" id="SignalP"/>
    </source>
</evidence>
<evidence type="ECO:0000313" key="3">
    <source>
        <dbReference type="EMBL" id="JAC06317.1"/>
    </source>
</evidence>
<protein>
    <submittedName>
        <fullName evidence="2">(Mediterranean fruit fly) hypothetical protein</fullName>
    </submittedName>
</protein>
<dbReference type="AlphaFoldDB" id="W8CBR4"/>
<dbReference type="EMBL" id="GAMC01000239">
    <property type="protein sequence ID" value="JAC06317.1"/>
    <property type="molecule type" value="mRNA"/>
</dbReference>
<proteinExistence type="evidence at transcript level"/>
<name>W8CBR4_CERCA</name>